<dbReference type="InterPro" id="IPR001867">
    <property type="entry name" value="OmpR/PhoB-type_DNA-bd"/>
</dbReference>
<feature type="domain" description="Response regulatory" evidence="8">
    <location>
        <begin position="2"/>
        <end position="116"/>
    </location>
</feature>
<dbReference type="SMART" id="SM00862">
    <property type="entry name" value="Trans_reg_C"/>
    <property type="match status" value="1"/>
</dbReference>
<evidence type="ECO:0000256" key="3">
    <source>
        <dbReference type="ARBA" id="ARBA00023015"/>
    </source>
</evidence>
<dbReference type="GO" id="GO:0000976">
    <property type="term" value="F:transcription cis-regulatory region binding"/>
    <property type="evidence" value="ECO:0007669"/>
    <property type="project" value="TreeGrafter"/>
</dbReference>
<comment type="caution">
    <text evidence="10">The sequence shown here is derived from an EMBL/GenBank/DDBJ whole genome shotgun (WGS) entry which is preliminary data.</text>
</comment>
<evidence type="ECO:0000256" key="4">
    <source>
        <dbReference type="ARBA" id="ARBA00023125"/>
    </source>
</evidence>
<sequence>MDILLIEDDPETALYVTEGLQKQGHVVHWAPTGNDGLHSARHRPFGLLIVDRMLPGIDGLSLVRTLRDEGNDAPILFLTTMSGIDDRVEGLQSGGDDYLTKPFALVELQARVAAIARRTAPAMAITQLQVGQLHLDLIARTAYREGKRVDLQPQEFKLLEYLAQNAGKVVTRAMLLENVWNLEFDPGTNIVESHMSRLRSKIDRGYPAELIRTIRGSGYILNGF</sequence>
<dbReference type="Pfam" id="PF00072">
    <property type="entry name" value="Response_reg"/>
    <property type="match status" value="1"/>
</dbReference>
<dbReference type="EMBL" id="JAASRM010000001">
    <property type="protein sequence ID" value="NIK88573.1"/>
    <property type="molecule type" value="Genomic_DNA"/>
</dbReference>
<feature type="domain" description="OmpR/PhoB-type" evidence="9">
    <location>
        <begin position="125"/>
        <end position="223"/>
    </location>
</feature>
<feature type="DNA-binding region" description="OmpR/PhoB-type" evidence="7">
    <location>
        <begin position="125"/>
        <end position="223"/>
    </location>
</feature>
<dbReference type="PROSITE" id="PS51755">
    <property type="entry name" value="OMPR_PHOB"/>
    <property type="match status" value="1"/>
</dbReference>
<dbReference type="SUPFAM" id="SSF52172">
    <property type="entry name" value="CheY-like"/>
    <property type="match status" value="1"/>
</dbReference>
<feature type="modified residue" description="4-aspartylphosphate" evidence="6">
    <location>
        <position position="51"/>
    </location>
</feature>
<dbReference type="Gene3D" id="6.10.250.690">
    <property type="match status" value="1"/>
</dbReference>
<evidence type="ECO:0000259" key="8">
    <source>
        <dbReference type="PROSITE" id="PS50110"/>
    </source>
</evidence>
<evidence type="ECO:0000313" key="10">
    <source>
        <dbReference type="EMBL" id="NIK88573.1"/>
    </source>
</evidence>
<dbReference type="PANTHER" id="PTHR48111">
    <property type="entry name" value="REGULATOR OF RPOS"/>
    <property type="match status" value="1"/>
</dbReference>
<protein>
    <submittedName>
        <fullName evidence="10">Two-component system OmpR family response regulator</fullName>
    </submittedName>
</protein>
<dbReference type="SUPFAM" id="SSF46894">
    <property type="entry name" value="C-terminal effector domain of the bipartite response regulators"/>
    <property type="match status" value="1"/>
</dbReference>
<dbReference type="AlphaFoldDB" id="A0A846MZ32"/>
<dbReference type="FunFam" id="1.10.10.10:FF:000005">
    <property type="entry name" value="Two-component system response regulator"/>
    <property type="match status" value="1"/>
</dbReference>
<accession>A0A846MZ32</accession>
<evidence type="ECO:0000256" key="6">
    <source>
        <dbReference type="PROSITE-ProRule" id="PRU00169"/>
    </source>
</evidence>
<keyword evidence="3" id="KW-0805">Transcription regulation</keyword>
<organism evidence="10 11">
    <name type="scientific">Rhizomicrobium palustre</name>
    <dbReference type="NCBI Taxonomy" id="189966"/>
    <lineage>
        <taxon>Bacteria</taxon>
        <taxon>Pseudomonadati</taxon>
        <taxon>Pseudomonadota</taxon>
        <taxon>Alphaproteobacteria</taxon>
        <taxon>Micropepsales</taxon>
        <taxon>Micropepsaceae</taxon>
        <taxon>Rhizomicrobium</taxon>
    </lineage>
</organism>
<name>A0A846MZ32_9PROT</name>
<dbReference type="InterPro" id="IPR001789">
    <property type="entry name" value="Sig_transdc_resp-reg_receiver"/>
</dbReference>
<dbReference type="InterPro" id="IPR036388">
    <property type="entry name" value="WH-like_DNA-bd_sf"/>
</dbReference>
<evidence type="ECO:0000256" key="7">
    <source>
        <dbReference type="PROSITE-ProRule" id="PRU01091"/>
    </source>
</evidence>
<gene>
    <name evidence="10" type="ORF">FHS83_001891</name>
</gene>
<evidence type="ECO:0000256" key="2">
    <source>
        <dbReference type="ARBA" id="ARBA00023012"/>
    </source>
</evidence>
<dbReference type="CDD" id="cd19935">
    <property type="entry name" value="REC_OmpR_CusR-like"/>
    <property type="match status" value="1"/>
</dbReference>
<dbReference type="GO" id="GO:0000156">
    <property type="term" value="F:phosphorelay response regulator activity"/>
    <property type="evidence" value="ECO:0007669"/>
    <property type="project" value="TreeGrafter"/>
</dbReference>
<dbReference type="SMART" id="SM00448">
    <property type="entry name" value="REC"/>
    <property type="match status" value="1"/>
</dbReference>
<dbReference type="GO" id="GO:0032993">
    <property type="term" value="C:protein-DNA complex"/>
    <property type="evidence" value="ECO:0007669"/>
    <property type="project" value="TreeGrafter"/>
</dbReference>
<dbReference type="PROSITE" id="PS50110">
    <property type="entry name" value="RESPONSE_REGULATORY"/>
    <property type="match status" value="1"/>
</dbReference>
<dbReference type="InterPro" id="IPR016032">
    <property type="entry name" value="Sig_transdc_resp-reg_C-effctor"/>
</dbReference>
<evidence type="ECO:0000256" key="5">
    <source>
        <dbReference type="ARBA" id="ARBA00023163"/>
    </source>
</evidence>
<evidence type="ECO:0000256" key="1">
    <source>
        <dbReference type="ARBA" id="ARBA00022553"/>
    </source>
</evidence>
<keyword evidence="11" id="KW-1185">Reference proteome</keyword>
<dbReference type="RefSeq" id="WP_167082738.1">
    <property type="nucleotide sequence ID" value="NZ_BAAADC010000001.1"/>
</dbReference>
<dbReference type="PANTHER" id="PTHR48111:SF76">
    <property type="entry name" value="TWO-COMPONENT RESPONSE REGULATOR"/>
    <property type="match status" value="1"/>
</dbReference>
<dbReference type="Proteomes" id="UP000570514">
    <property type="component" value="Unassembled WGS sequence"/>
</dbReference>
<reference evidence="10 11" key="1">
    <citation type="submission" date="2020-03" db="EMBL/GenBank/DDBJ databases">
        <title>Genomic Encyclopedia of Type Strains, Phase IV (KMG-IV): sequencing the most valuable type-strain genomes for metagenomic binning, comparative biology and taxonomic classification.</title>
        <authorList>
            <person name="Goeker M."/>
        </authorList>
    </citation>
    <scope>NUCLEOTIDE SEQUENCE [LARGE SCALE GENOMIC DNA]</scope>
    <source>
        <strain evidence="10 11">DSM 19867</strain>
    </source>
</reference>
<dbReference type="Gene3D" id="1.10.10.10">
    <property type="entry name" value="Winged helix-like DNA-binding domain superfamily/Winged helix DNA-binding domain"/>
    <property type="match status" value="1"/>
</dbReference>
<proteinExistence type="predicted"/>
<keyword evidence="4 7" id="KW-0238">DNA-binding</keyword>
<dbReference type="GO" id="GO:0005829">
    <property type="term" value="C:cytosol"/>
    <property type="evidence" value="ECO:0007669"/>
    <property type="project" value="TreeGrafter"/>
</dbReference>
<keyword evidence="2" id="KW-0902">Two-component regulatory system</keyword>
<dbReference type="InterPro" id="IPR011006">
    <property type="entry name" value="CheY-like_superfamily"/>
</dbReference>
<evidence type="ECO:0000313" key="11">
    <source>
        <dbReference type="Proteomes" id="UP000570514"/>
    </source>
</evidence>
<dbReference type="Gene3D" id="3.40.50.2300">
    <property type="match status" value="1"/>
</dbReference>
<dbReference type="Pfam" id="PF00486">
    <property type="entry name" value="Trans_reg_C"/>
    <property type="match status" value="1"/>
</dbReference>
<keyword evidence="5" id="KW-0804">Transcription</keyword>
<dbReference type="GO" id="GO:0006355">
    <property type="term" value="P:regulation of DNA-templated transcription"/>
    <property type="evidence" value="ECO:0007669"/>
    <property type="project" value="InterPro"/>
</dbReference>
<evidence type="ECO:0000259" key="9">
    <source>
        <dbReference type="PROSITE" id="PS51755"/>
    </source>
</evidence>
<keyword evidence="1 6" id="KW-0597">Phosphoprotein</keyword>
<dbReference type="CDD" id="cd00383">
    <property type="entry name" value="trans_reg_C"/>
    <property type="match status" value="1"/>
</dbReference>
<dbReference type="InterPro" id="IPR039420">
    <property type="entry name" value="WalR-like"/>
</dbReference>